<name>A0A183B5T4_9TREM</name>
<dbReference type="AlphaFoldDB" id="A0A183B5T4"/>
<dbReference type="GO" id="GO:0008380">
    <property type="term" value="P:RNA splicing"/>
    <property type="evidence" value="ECO:0007669"/>
    <property type="project" value="UniProtKB-KW"/>
</dbReference>
<evidence type="ECO:0000256" key="3">
    <source>
        <dbReference type="ARBA" id="ARBA00022664"/>
    </source>
</evidence>
<proteinExistence type="inferred from homology"/>
<dbReference type="InterPro" id="IPR013170">
    <property type="entry name" value="mRNA_splic_Cwf21_dom"/>
</dbReference>
<dbReference type="InterPro" id="IPR051372">
    <property type="entry name" value="CWC21"/>
</dbReference>
<dbReference type="CDD" id="cd21373">
    <property type="entry name" value="cwf21_SRRM2-like"/>
    <property type="match status" value="1"/>
</dbReference>
<protein>
    <submittedName>
        <fullName evidence="10">Cwf21 domain-containing protein</fullName>
    </submittedName>
</protein>
<evidence type="ECO:0000256" key="6">
    <source>
        <dbReference type="ARBA" id="ARBA00023242"/>
    </source>
</evidence>
<evidence type="ECO:0000256" key="5">
    <source>
        <dbReference type="ARBA" id="ARBA00023187"/>
    </source>
</evidence>
<comment type="subcellular location">
    <subcellularLocation>
        <location evidence="1">Nucleus</location>
    </subcellularLocation>
</comment>
<evidence type="ECO:0000256" key="1">
    <source>
        <dbReference type="ARBA" id="ARBA00004123"/>
    </source>
</evidence>
<evidence type="ECO:0000256" key="2">
    <source>
        <dbReference type="ARBA" id="ARBA00005954"/>
    </source>
</evidence>
<dbReference type="EMBL" id="UZAN01057912">
    <property type="protein sequence ID" value="VDP91839.1"/>
    <property type="molecule type" value="Genomic_DNA"/>
</dbReference>
<organism evidence="10">
    <name type="scientific">Echinostoma caproni</name>
    <dbReference type="NCBI Taxonomy" id="27848"/>
    <lineage>
        <taxon>Eukaryota</taxon>
        <taxon>Metazoa</taxon>
        <taxon>Spiralia</taxon>
        <taxon>Lophotrochozoa</taxon>
        <taxon>Platyhelminthes</taxon>
        <taxon>Trematoda</taxon>
        <taxon>Digenea</taxon>
        <taxon>Plagiorchiida</taxon>
        <taxon>Echinostomata</taxon>
        <taxon>Echinostomatoidea</taxon>
        <taxon>Echinostomatidae</taxon>
        <taxon>Echinostoma</taxon>
    </lineage>
</organism>
<reference evidence="8 9" key="2">
    <citation type="submission" date="2018-11" db="EMBL/GenBank/DDBJ databases">
        <authorList>
            <consortium name="Pathogen Informatics"/>
        </authorList>
    </citation>
    <scope>NUCLEOTIDE SEQUENCE [LARGE SCALE GENOMIC DNA]</scope>
    <source>
        <strain evidence="8 9">Egypt</strain>
    </source>
</reference>
<dbReference type="Proteomes" id="UP000272942">
    <property type="component" value="Unassembled WGS sequence"/>
</dbReference>
<keyword evidence="5" id="KW-0508">mRNA splicing</keyword>
<evidence type="ECO:0000313" key="9">
    <source>
        <dbReference type="Proteomes" id="UP000272942"/>
    </source>
</evidence>
<dbReference type="OrthoDB" id="10267305at2759"/>
<feature type="domain" description="CWF21" evidence="7">
    <location>
        <begin position="57"/>
        <end position="102"/>
    </location>
</feature>
<dbReference type="Pfam" id="PF08312">
    <property type="entry name" value="cwf21"/>
    <property type="match status" value="1"/>
</dbReference>
<comment type="similarity">
    <text evidence="2">Belongs to the CWC21 family.</text>
</comment>
<evidence type="ECO:0000313" key="10">
    <source>
        <dbReference type="WBParaSite" id="ECPE_0001460901-mRNA-1"/>
    </source>
</evidence>
<accession>A0A183B5T4</accession>
<keyword evidence="6" id="KW-0539">Nucleus</keyword>
<dbReference type="GO" id="GO:0005681">
    <property type="term" value="C:spliceosomal complex"/>
    <property type="evidence" value="ECO:0007669"/>
    <property type="project" value="UniProtKB-KW"/>
</dbReference>
<dbReference type="GO" id="GO:0006397">
    <property type="term" value="P:mRNA processing"/>
    <property type="evidence" value="ECO:0007669"/>
    <property type="project" value="UniProtKB-KW"/>
</dbReference>
<dbReference type="SMART" id="SM01115">
    <property type="entry name" value="cwf21"/>
    <property type="match status" value="1"/>
</dbReference>
<dbReference type="WBParaSite" id="ECPE_0001460901-mRNA-1">
    <property type="protein sequence ID" value="ECPE_0001460901-mRNA-1"/>
    <property type="gene ID" value="ECPE_0001460901"/>
</dbReference>
<gene>
    <name evidence="8" type="ORF">ECPE_LOCUS14567</name>
</gene>
<sequence>MYNGIGLPTPRGSGTNGYVQKNLAFIGTVKERVPYKTDDDLKRADALFFKEPNKEILEHERKRKIEVICFERELLMEEQGYTEEEIKNKVSVLRAELLEKLKSEEVKKKTPLSAAVAIIKNTVFKEALGIGADFQEGNSMEQANQRRKEEQENKKLLEQQKQLSSFYPTHVDICVSRFSRQMQSISNEKKQSWRTRDRY</sequence>
<reference evidence="10" key="1">
    <citation type="submission" date="2016-06" db="UniProtKB">
        <authorList>
            <consortium name="WormBaseParasite"/>
        </authorList>
    </citation>
    <scope>IDENTIFICATION</scope>
</reference>
<evidence type="ECO:0000256" key="4">
    <source>
        <dbReference type="ARBA" id="ARBA00022728"/>
    </source>
</evidence>
<dbReference type="PANTHER" id="PTHR36562:SF5">
    <property type="entry name" value="SERINE_ARGININE REPETITIVE MATRIX 2"/>
    <property type="match status" value="1"/>
</dbReference>
<evidence type="ECO:0000313" key="8">
    <source>
        <dbReference type="EMBL" id="VDP91839.1"/>
    </source>
</evidence>
<dbReference type="PANTHER" id="PTHR36562">
    <property type="entry name" value="SERINE/ARGININE REPETITIVE MATRIX 2"/>
    <property type="match status" value="1"/>
</dbReference>
<keyword evidence="3" id="KW-0507">mRNA processing</keyword>
<evidence type="ECO:0000259" key="7">
    <source>
        <dbReference type="SMART" id="SM01115"/>
    </source>
</evidence>
<keyword evidence="4" id="KW-0747">Spliceosome</keyword>
<keyword evidence="9" id="KW-1185">Reference proteome</keyword>